<dbReference type="EMBL" id="WELC01000013">
    <property type="protein sequence ID" value="KAB7630088.1"/>
    <property type="molecule type" value="Genomic_DNA"/>
</dbReference>
<dbReference type="RefSeq" id="WP_152152917.1">
    <property type="nucleotide sequence ID" value="NZ_WELC01000013.1"/>
</dbReference>
<proteinExistence type="predicted"/>
<organism evidence="1 2">
    <name type="scientific">Stenotrophomonas rhizophila</name>
    <dbReference type="NCBI Taxonomy" id="216778"/>
    <lineage>
        <taxon>Bacteria</taxon>
        <taxon>Pseudomonadati</taxon>
        <taxon>Pseudomonadota</taxon>
        <taxon>Gammaproteobacteria</taxon>
        <taxon>Lysobacterales</taxon>
        <taxon>Lysobacteraceae</taxon>
        <taxon>Stenotrophomonas</taxon>
    </lineage>
</organism>
<comment type="caution">
    <text evidence="1">The sequence shown here is derived from an EMBL/GenBank/DDBJ whole genome shotgun (WGS) entry which is preliminary data.</text>
</comment>
<accession>A0A7V8CEV1</accession>
<name>A0A7V8CEV1_9GAMM</name>
<evidence type="ECO:0000313" key="2">
    <source>
        <dbReference type="Proteomes" id="UP000449004"/>
    </source>
</evidence>
<protein>
    <submittedName>
        <fullName evidence="1">Uncharacterized protein</fullName>
    </submittedName>
</protein>
<dbReference type="Proteomes" id="UP000449004">
    <property type="component" value="Unassembled WGS sequence"/>
</dbReference>
<dbReference type="AlphaFoldDB" id="A0A7V8CEV1"/>
<evidence type="ECO:0000313" key="1">
    <source>
        <dbReference type="EMBL" id="KAB7630088.1"/>
    </source>
</evidence>
<gene>
    <name evidence="1" type="ORF">F9K92_11435</name>
</gene>
<sequence>MYRKTLVAIPVGITTDDEVKEWLVENVGDWEAALDLEVEYVDDRAVYQWHQIDDIDVAGGCVRIQYMVEYDAYYGCKDMDSSGEDDRDITGQWRNGEVVFQTFVQPERSVPDDEL</sequence>
<reference evidence="1 2" key="1">
    <citation type="submission" date="2019-10" db="EMBL/GenBank/DDBJ databases">
        <title>Halotolerant bacteria associated to Saharan-endemic halophytes Stipa tenacissima L. and Atriplex halimus L mitigate salt stress and promote growth of tomato plants.</title>
        <authorList>
            <person name="Dif G."/>
        </authorList>
    </citation>
    <scope>NUCLEOTIDE SEQUENCE [LARGE SCALE GENOMIC DNA]</scope>
    <source>
        <strain evidence="1 2">IS26</strain>
    </source>
</reference>